<dbReference type="InterPro" id="IPR000644">
    <property type="entry name" value="CBS_dom"/>
</dbReference>
<comment type="subcellular location">
    <subcellularLocation>
        <location evidence="1">Membrane</location>
        <topology evidence="1">Multi-pass membrane protein</topology>
    </subcellularLocation>
</comment>
<keyword evidence="14" id="KW-1185">Reference proteome</keyword>
<evidence type="ECO:0000256" key="3">
    <source>
        <dbReference type="ARBA" id="ARBA00022692"/>
    </source>
</evidence>
<keyword evidence="3 11" id="KW-0812">Transmembrane</keyword>
<keyword evidence="2" id="KW-0813">Transport</keyword>
<dbReference type="SUPFAM" id="SSF54631">
    <property type="entry name" value="CBS-domain pair"/>
    <property type="match status" value="1"/>
</dbReference>
<feature type="transmembrane region" description="Helical" evidence="11">
    <location>
        <begin position="90"/>
        <end position="109"/>
    </location>
</feature>
<feature type="transmembrane region" description="Helical" evidence="11">
    <location>
        <begin position="392"/>
        <end position="418"/>
    </location>
</feature>
<feature type="transmembrane region" description="Helical" evidence="11">
    <location>
        <begin position="424"/>
        <end position="444"/>
    </location>
</feature>
<dbReference type="PRINTS" id="PR00762">
    <property type="entry name" value="CLCHANNEL"/>
</dbReference>
<organism evidence="13 14">
    <name type="scientific">Chitinophaga skermanii</name>
    <dbReference type="NCBI Taxonomy" id="331697"/>
    <lineage>
        <taxon>Bacteria</taxon>
        <taxon>Pseudomonadati</taxon>
        <taxon>Bacteroidota</taxon>
        <taxon>Chitinophagia</taxon>
        <taxon>Chitinophagales</taxon>
        <taxon>Chitinophagaceae</taxon>
        <taxon>Chitinophaga</taxon>
    </lineage>
</organism>
<evidence type="ECO:0000256" key="7">
    <source>
        <dbReference type="ARBA" id="ARBA00023173"/>
    </source>
</evidence>
<dbReference type="InterPro" id="IPR014743">
    <property type="entry name" value="Cl-channel_core"/>
</dbReference>
<dbReference type="CDD" id="cd02205">
    <property type="entry name" value="CBS_pair_SF"/>
    <property type="match status" value="1"/>
</dbReference>
<feature type="transmembrane region" description="Helical" evidence="11">
    <location>
        <begin position="262"/>
        <end position="285"/>
    </location>
</feature>
<evidence type="ECO:0000313" key="13">
    <source>
        <dbReference type="EMBL" id="RAJ01717.1"/>
    </source>
</evidence>
<dbReference type="PANTHER" id="PTHR43427">
    <property type="entry name" value="CHLORIDE CHANNEL PROTEIN CLC-E"/>
    <property type="match status" value="1"/>
</dbReference>
<feature type="transmembrane region" description="Helical" evidence="11">
    <location>
        <begin position="224"/>
        <end position="242"/>
    </location>
</feature>
<keyword evidence="4 11" id="KW-1133">Transmembrane helix</keyword>
<keyword evidence="6 11" id="KW-0472">Membrane</keyword>
<protein>
    <submittedName>
        <fullName evidence="13">H+/Cl-antiporter ClcA</fullName>
    </submittedName>
</protein>
<gene>
    <name evidence="13" type="ORF">LX64_03935</name>
</gene>
<dbReference type="RefSeq" id="WP_211324850.1">
    <property type="nucleotide sequence ID" value="NZ_QLLL01000007.1"/>
</dbReference>
<dbReference type="SUPFAM" id="SSF81340">
    <property type="entry name" value="Clc chloride channel"/>
    <property type="match status" value="1"/>
</dbReference>
<dbReference type="CDD" id="cd00400">
    <property type="entry name" value="Voltage_gated_ClC"/>
    <property type="match status" value="1"/>
</dbReference>
<evidence type="ECO:0000256" key="6">
    <source>
        <dbReference type="ARBA" id="ARBA00023136"/>
    </source>
</evidence>
<sequence length="626" mass="66623">MFNDIFSVRKDGTGIPISPSMGAALQSADMEPTTGFQTKRVLYIAAIAVFNAAIISIIAKALLLLINFITNISFYGKFSFHEASPLHHQLGMFVMAVPILGAIIIGMMARYGSKAIRGHGIPEAMEQVLTNKSKIKPIVTFLKPLSAAISIGTGGPFGAEGPIIATGGAWGSVTGQTLRISTTERKILLAAGAAAGMSCIFGTPLAAVILAIELLLFEYSPRSIVPVVLSCITGAAFHYLYFGSAPVFHMAAVEAPSNTALLGYSMVGLIIGLLSTIITKAIYFIEDIFEKLPIHWMWWPAIGAVAVGITGYFYPQVLGVGYENINDLLSGQAAVQLLVVLSLMKFIAWSISLGSGTSGGTLAPLLTMGGALGVLTALGVEMVFPGLHLHPAMAAVIGMAAMFAGASRAVLTSIIFALESTRSANALLPLVAACSAAYLVSFMLMKNSIMTEKIARRGIHTPDTYLPNVLQSIAVKEQILTPSTYISTAEKIGELRARLYDIYQYNLPASIPVVNDQQQLAGMIDTADLLAVDDPLKSISFINKTNTVAVLSHASLHDALMKLAESKQAILPVMNEANGSVIGTIDEATIFHAYTTAMKSLETPSRHISLKRAVIKTWKKRNMSQS</sequence>
<dbReference type="AlphaFoldDB" id="A0A327QJ30"/>
<feature type="transmembrane region" description="Helical" evidence="11">
    <location>
        <begin position="335"/>
        <end position="355"/>
    </location>
</feature>
<feature type="transmembrane region" description="Helical" evidence="11">
    <location>
        <begin position="361"/>
        <end position="380"/>
    </location>
</feature>
<dbReference type="PROSITE" id="PS51371">
    <property type="entry name" value="CBS"/>
    <property type="match status" value="1"/>
</dbReference>
<keyword evidence="10" id="KW-0129">CBS domain</keyword>
<feature type="domain" description="CBS" evidence="12">
    <location>
        <begin position="542"/>
        <end position="600"/>
    </location>
</feature>
<dbReference type="EMBL" id="QLLL01000007">
    <property type="protein sequence ID" value="RAJ01717.1"/>
    <property type="molecule type" value="Genomic_DNA"/>
</dbReference>
<dbReference type="GO" id="GO:0034707">
    <property type="term" value="C:chloride channel complex"/>
    <property type="evidence" value="ECO:0007669"/>
    <property type="project" value="UniProtKB-KW"/>
</dbReference>
<evidence type="ECO:0000256" key="8">
    <source>
        <dbReference type="ARBA" id="ARBA00023214"/>
    </source>
</evidence>
<dbReference type="Gene3D" id="1.10.3080.10">
    <property type="entry name" value="Clc chloride channel"/>
    <property type="match status" value="1"/>
</dbReference>
<comment type="caution">
    <text evidence="13">The sequence shown here is derived from an EMBL/GenBank/DDBJ whole genome shotgun (WGS) entry which is preliminary data.</text>
</comment>
<dbReference type="GO" id="GO:0005254">
    <property type="term" value="F:chloride channel activity"/>
    <property type="evidence" value="ECO:0007669"/>
    <property type="project" value="UniProtKB-KW"/>
</dbReference>
<keyword evidence="9" id="KW-0407">Ion channel</keyword>
<keyword evidence="5" id="KW-0406">Ion transport</keyword>
<name>A0A327QJ30_9BACT</name>
<dbReference type="InterPro" id="IPR001807">
    <property type="entry name" value="ClC"/>
</dbReference>
<feature type="transmembrane region" description="Helical" evidence="11">
    <location>
        <begin position="297"/>
        <end position="314"/>
    </location>
</feature>
<evidence type="ECO:0000256" key="9">
    <source>
        <dbReference type="ARBA" id="ARBA00023303"/>
    </source>
</evidence>
<keyword evidence="8" id="KW-0868">Chloride</keyword>
<evidence type="ECO:0000256" key="10">
    <source>
        <dbReference type="PROSITE-ProRule" id="PRU00703"/>
    </source>
</evidence>
<feature type="transmembrane region" description="Helical" evidence="11">
    <location>
        <begin position="41"/>
        <end position="70"/>
    </location>
</feature>
<dbReference type="PANTHER" id="PTHR43427:SF6">
    <property type="entry name" value="CHLORIDE CHANNEL PROTEIN CLC-E"/>
    <property type="match status" value="1"/>
</dbReference>
<evidence type="ECO:0000256" key="5">
    <source>
        <dbReference type="ARBA" id="ARBA00023065"/>
    </source>
</evidence>
<dbReference type="Gene3D" id="3.10.580.10">
    <property type="entry name" value="CBS-domain"/>
    <property type="match status" value="1"/>
</dbReference>
<reference evidence="13 14" key="1">
    <citation type="submission" date="2018-06" db="EMBL/GenBank/DDBJ databases">
        <title>Genomic Encyclopedia of Archaeal and Bacterial Type Strains, Phase II (KMG-II): from individual species to whole genera.</title>
        <authorList>
            <person name="Goeker M."/>
        </authorList>
    </citation>
    <scope>NUCLEOTIDE SEQUENCE [LARGE SCALE GENOMIC DNA]</scope>
    <source>
        <strain evidence="13 14">DSM 23857</strain>
    </source>
</reference>
<evidence type="ECO:0000313" key="14">
    <source>
        <dbReference type="Proteomes" id="UP000249547"/>
    </source>
</evidence>
<keyword evidence="7" id="KW-0869">Chloride channel</keyword>
<accession>A0A327QJ30</accession>
<evidence type="ECO:0000259" key="12">
    <source>
        <dbReference type="PROSITE" id="PS51371"/>
    </source>
</evidence>
<evidence type="ECO:0000256" key="1">
    <source>
        <dbReference type="ARBA" id="ARBA00004141"/>
    </source>
</evidence>
<proteinExistence type="predicted"/>
<feature type="transmembrane region" description="Helical" evidence="11">
    <location>
        <begin position="187"/>
        <end position="212"/>
    </location>
</feature>
<evidence type="ECO:0000256" key="4">
    <source>
        <dbReference type="ARBA" id="ARBA00022989"/>
    </source>
</evidence>
<dbReference type="Proteomes" id="UP000249547">
    <property type="component" value="Unassembled WGS sequence"/>
</dbReference>
<dbReference type="InterPro" id="IPR050368">
    <property type="entry name" value="ClC-type_chloride_channel"/>
</dbReference>
<dbReference type="Pfam" id="PF00654">
    <property type="entry name" value="Voltage_CLC"/>
    <property type="match status" value="1"/>
</dbReference>
<evidence type="ECO:0000256" key="2">
    <source>
        <dbReference type="ARBA" id="ARBA00022448"/>
    </source>
</evidence>
<evidence type="ECO:0000256" key="11">
    <source>
        <dbReference type="SAM" id="Phobius"/>
    </source>
</evidence>
<dbReference type="InterPro" id="IPR046342">
    <property type="entry name" value="CBS_dom_sf"/>
</dbReference>